<dbReference type="PRINTS" id="PR00038">
    <property type="entry name" value="HTHLUXR"/>
</dbReference>
<gene>
    <name evidence="5" type="ORF">RHIZ70_2596</name>
</gene>
<dbReference type="PANTHER" id="PTHR44688:SF16">
    <property type="entry name" value="DNA-BINDING TRANSCRIPTIONAL ACTIVATOR DEVR_DOSR"/>
    <property type="match status" value="1"/>
</dbReference>
<reference evidence="6" key="1">
    <citation type="submission" date="2018-07" db="EMBL/GenBank/DDBJ databases">
        <authorList>
            <person name="Peiro R."/>
            <person name="Begona"/>
            <person name="Cbmso G."/>
            <person name="Lopez M."/>
            <person name="Gonzalez S."/>
        </authorList>
    </citation>
    <scope>NUCLEOTIDE SEQUENCE [LARGE SCALE GENOMIC DNA]</scope>
</reference>
<keyword evidence="3" id="KW-0804">Transcription</keyword>
<evidence type="ECO:0000259" key="4">
    <source>
        <dbReference type="PROSITE" id="PS50043"/>
    </source>
</evidence>
<dbReference type="Gene3D" id="1.10.10.10">
    <property type="entry name" value="Winged helix-like DNA-binding domain superfamily/Winged helix DNA-binding domain"/>
    <property type="match status" value="1"/>
</dbReference>
<sequence length="246" mass="27498">MFRVTESICHEEEGKGVSAVPVDDAGLCPLGRQFAALGRRYGFDYFFVGNFPKADKPEFSANALFCNWPLELKERYRTGDQFSASKLVARLKQSIVPFQSGECLFVGERNDEADHDLAGAFAACGMGFSLAFAIHDCALAHYLFVFSGEREELDRQDVANFYFECLELLDSCSSRIAQRDGPREKLSAREIECLRWSAAGKSSDEIAIILSISSHTVVSYLKSAMRKLDSVNRMQAVARACRFRLL</sequence>
<dbReference type="SUPFAM" id="SSF75516">
    <property type="entry name" value="Pheromone-binding domain of LuxR-like quorum-sensing transcription factors"/>
    <property type="match status" value="1"/>
</dbReference>
<dbReference type="PROSITE" id="PS50043">
    <property type="entry name" value="HTH_LUXR_2"/>
    <property type="match status" value="1"/>
</dbReference>
<feature type="domain" description="HTH luxR-type" evidence="4">
    <location>
        <begin position="179"/>
        <end position="244"/>
    </location>
</feature>
<keyword evidence="6" id="KW-1185">Reference proteome</keyword>
<keyword evidence="1" id="KW-0805">Transcription regulation</keyword>
<name>A0A376AGG3_9HYPH</name>
<dbReference type="GO" id="GO:0006355">
    <property type="term" value="P:regulation of DNA-templated transcription"/>
    <property type="evidence" value="ECO:0007669"/>
    <property type="project" value="InterPro"/>
</dbReference>
<dbReference type="STRING" id="1336235.GCA_000518785_02133"/>
<dbReference type="PROSITE" id="PS00622">
    <property type="entry name" value="HTH_LUXR_1"/>
    <property type="match status" value="1"/>
</dbReference>
<dbReference type="EMBL" id="UEYP01000003">
    <property type="protein sequence ID" value="SSC66888.1"/>
    <property type="molecule type" value="Genomic_DNA"/>
</dbReference>
<dbReference type="InterPro" id="IPR036388">
    <property type="entry name" value="WH-like_DNA-bd_sf"/>
</dbReference>
<dbReference type="InterPro" id="IPR000792">
    <property type="entry name" value="Tscrpt_reg_LuxR_C"/>
</dbReference>
<dbReference type="InterPro" id="IPR016032">
    <property type="entry name" value="Sig_transdc_resp-reg_C-effctor"/>
</dbReference>
<dbReference type="SMART" id="SM00421">
    <property type="entry name" value="HTH_LUXR"/>
    <property type="match status" value="1"/>
</dbReference>
<dbReference type="CDD" id="cd06170">
    <property type="entry name" value="LuxR_C_like"/>
    <property type="match status" value="1"/>
</dbReference>
<dbReference type="RefSeq" id="WP_115669596.1">
    <property type="nucleotide sequence ID" value="NZ_UEYP01000003.1"/>
</dbReference>
<keyword evidence="2" id="KW-0238">DNA-binding</keyword>
<evidence type="ECO:0000313" key="6">
    <source>
        <dbReference type="Proteomes" id="UP000254764"/>
    </source>
</evidence>
<organism evidence="5 6">
    <name type="scientific">Ciceribacter selenitireducens ATCC BAA-1503</name>
    <dbReference type="NCBI Taxonomy" id="1336235"/>
    <lineage>
        <taxon>Bacteria</taxon>
        <taxon>Pseudomonadati</taxon>
        <taxon>Pseudomonadota</taxon>
        <taxon>Alphaproteobacteria</taxon>
        <taxon>Hyphomicrobiales</taxon>
        <taxon>Rhizobiaceae</taxon>
        <taxon>Ciceribacter</taxon>
    </lineage>
</organism>
<evidence type="ECO:0000256" key="1">
    <source>
        <dbReference type="ARBA" id="ARBA00023015"/>
    </source>
</evidence>
<evidence type="ECO:0000256" key="3">
    <source>
        <dbReference type="ARBA" id="ARBA00023163"/>
    </source>
</evidence>
<dbReference type="PANTHER" id="PTHR44688">
    <property type="entry name" value="DNA-BINDING TRANSCRIPTIONAL ACTIVATOR DEVR_DOSR"/>
    <property type="match status" value="1"/>
</dbReference>
<dbReference type="Gene3D" id="3.30.450.80">
    <property type="entry name" value="Transcription factor LuxR-like, autoinducer-binding domain"/>
    <property type="match status" value="1"/>
</dbReference>
<dbReference type="Pfam" id="PF00196">
    <property type="entry name" value="GerE"/>
    <property type="match status" value="1"/>
</dbReference>
<accession>A0A376AGG3</accession>
<evidence type="ECO:0000256" key="2">
    <source>
        <dbReference type="ARBA" id="ARBA00023125"/>
    </source>
</evidence>
<dbReference type="SUPFAM" id="SSF46894">
    <property type="entry name" value="C-terminal effector domain of the bipartite response regulators"/>
    <property type="match status" value="1"/>
</dbReference>
<dbReference type="GO" id="GO:0003677">
    <property type="term" value="F:DNA binding"/>
    <property type="evidence" value="ECO:0007669"/>
    <property type="project" value="UniProtKB-KW"/>
</dbReference>
<dbReference type="AlphaFoldDB" id="A0A376AGG3"/>
<protein>
    <recommendedName>
        <fullName evidence="4">HTH luxR-type domain-containing protein</fullName>
    </recommendedName>
</protein>
<dbReference type="InterPro" id="IPR005143">
    <property type="entry name" value="TF_LuxR_autoind-bd_dom"/>
</dbReference>
<proteinExistence type="predicted"/>
<dbReference type="Proteomes" id="UP000254764">
    <property type="component" value="Unassembled WGS sequence"/>
</dbReference>
<evidence type="ECO:0000313" key="5">
    <source>
        <dbReference type="EMBL" id="SSC66888.1"/>
    </source>
</evidence>
<dbReference type="InterPro" id="IPR036693">
    <property type="entry name" value="TF_LuxR_autoind-bd_dom_sf"/>
</dbReference>
<dbReference type="OrthoDB" id="8113315at2"/>
<dbReference type="Pfam" id="PF03472">
    <property type="entry name" value="Autoind_bind"/>
    <property type="match status" value="1"/>
</dbReference>